<dbReference type="GO" id="GO:0006508">
    <property type="term" value="P:proteolysis"/>
    <property type="evidence" value="ECO:0007669"/>
    <property type="project" value="InterPro"/>
</dbReference>
<dbReference type="InterPro" id="IPR041489">
    <property type="entry name" value="PDZ_6"/>
</dbReference>
<evidence type="ECO:0000259" key="3">
    <source>
        <dbReference type="Pfam" id="PF17820"/>
    </source>
</evidence>
<dbReference type="EMBL" id="JACOFV010000018">
    <property type="protein sequence ID" value="MBC3863826.1"/>
    <property type="molecule type" value="Genomic_DNA"/>
</dbReference>
<dbReference type="GO" id="GO:0004175">
    <property type="term" value="F:endopeptidase activity"/>
    <property type="evidence" value="ECO:0007669"/>
    <property type="project" value="TreeGrafter"/>
</dbReference>
<evidence type="ECO:0000259" key="2">
    <source>
        <dbReference type="Pfam" id="PF03572"/>
    </source>
</evidence>
<dbReference type="RefSeq" id="WP_186913776.1">
    <property type="nucleotide sequence ID" value="NZ_JACOFV010000018.1"/>
</dbReference>
<dbReference type="GO" id="GO:0008236">
    <property type="term" value="F:serine-type peptidase activity"/>
    <property type="evidence" value="ECO:0007669"/>
    <property type="project" value="InterPro"/>
</dbReference>
<keyword evidence="1" id="KW-0732">Signal</keyword>
<evidence type="ECO:0000313" key="6">
    <source>
        <dbReference type="Proteomes" id="UP000634011"/>
    </source>
</evidence>
<dbReference type="Gene3D" id="3.90.226.10">
    <property type="entry name" value="2-enoyl-CoA Hydratase, Chain A, domain 1"/>
    <property type="match status" value="1"/>
</dbReference>
<dbReference type="Pfam" id="PF03572">
    <property type="entry name" value="Peptidase_S41"/>
    <property type="match status" value="1"/>
</dbReference>
<dbReference type="Gene3D" id="2.30.42.10">
    <property type="match status" value="1"/>
</dbReference>
<reference evidence="5" key="1">
    <citation type="submission" date="2020-08" db="EMBL/GenBank/DDBJ databases">
        <title>Novel species isolated from subtropical streams in China.</title>
        <authorList>
            <person name="Lu H."/>
        </authorList>
    </citation>
    <scope>NUCLEOTIDE SEQUENCE</scope>
    <source>
        <strain evidence="5">KACC 12607</strain>
    </source>
</reference>
<comment type="caution">
    <text evidence="5">The sequence shown here is derived from an EMBL/GenBank/DDBJ whole genome shotgun (WGS) entry which is preliminary data.</text>
</comment>
<dbReference type="PANTHER" id="PTHR32060:SF30">
    <property type="entry name" value="CARBOXY-TERMINAL PROCESSING PROTEASE CTPA"/>
    <property type="match status" value="1"/>
</dbReference>
<proteinExistence type="predicted"/>
<gene>
    <name evidence="5" type="ORF">H8K32_17100</name>
</gene>
<dbReference type="GO" id="GO:0030288">
    <property type="term" value="C:outer membrane-bounded periplasmic space"/>
    <property type="evidence" value="ECO:0007669"/>
    <property type="project" value="TreeGrafter"/>
</dbReference>
<dbReference type="AlphaFoldDB" id="A0A923HQG2"/>
<feature type="signal peptide" evidence="1">
    <location>
        <begin position="1"/>
        <end position="17"/>
    </location>
</feature>
<feature type="domain" description="Peptidase S41 N-terminal" evidence="4">
    <location>
        <begin position="66"/>
        <end position="102"/>
    </location>
</feature>
<dbReference type="InterPro" id="IPR036034">
    <property type="entry name" value="PDZ_sf"/>
</dbReference>
<feature type="domain" description="PDZ" evidence="3">
    <location>
        <begin position="150"/>
        <end position="180"/>
    </location>
</feature>
<sequence length="476" mass="50264">MKKILSLSLVSILAACGGGGGSSSGGSVASNVLPPSSSLANQCAAPRPNTSDVQGSADTEKAYLRSFVDETYLWYKDVPANLVPASYATPQTYFDALKTPLTTASGKPVDQFHWSQTTASWNAASSGISQDYGVQWAAQSLVPPRVFIAAEVASGSPAALAGVKRGDKVLTVDGVDLVNDNTQAGINILNEGLFPSKLAAHTIGFSGKSPVTMTPATYTVATVKNVSTIQTANGAVGYFAFDTHIQKSEAELMSAISQLKAAGVTDLVIDLRYNGGGLLYIASELAYMIAGPTITSNKIFEQLTYNDKLTSKNQIYPFYSSSTTNQALPTLGLNHVTLLVTGGTASASESIINSLRGVGVKVDLIGATTRGKPYGFVPQDNCSYTYFSIQFKGQNNIGYGDYADGFAPTCNAPDDFTHLRGDPSETMLKTALNYRLTNVCPANVTSTTVTGFDALKFNLIRPQSQEMRIVTPKPGI</sequence>
<name>A0A923HQG2_9BURK</name>
<feature type="chain" id="PRO_5037457585" evidence="1">
    <location>
        <begin position="18"/>
        <end position="476"/>
    </location>
</feature>
<dbReference type="InterPro" id="IPR029045">
    <property type="entry name" value="ClpP/crotonase-like_dom_sf"/>
</dbReference>
<keyword evidence="6" id="KW-1185">Reference proteome</keyword>
<organism evidence="5 6">
    <name type="scientific">Undibacterium jejuense</name>
    <dbReference type="NCBI Taxonomy" id="1344949"/>
    <lineage>
        <taxon>Bacteria</taxon>
        <taxon>Pseudomonadati</taxon>
        <taxon>Pseudomonadota</taxon>
        <taxon>Betaproteobacteria</taxon>
        <taxon>Burkholderiales</taxon>
        <taxon>Oxalobacteraceae</taxon>
        <taxon>Undibacterium</taxon>
    </lineage>
</organism>
<feature type="domain" description="Tail specific protease" evidence="2">
    <location>
        <begin position="236"/>
        <end position="372"/>
    </location>
</feature>
<dbReference type="Proteomes" id="UP000634011">
    <property type="component" value="Unassembled WGS sequence"/>
</dbReference>
<evidence type="ECO:0000256" key="1">
    <source>
        <dbReference type="SAM" id="SignalP"/>
    </source>
</evidence>
<dbReference type="CDD" id="cd07561">
    <property type="entry name" value="Peptidase_S41_CPP_like"/>
    <property type="match status" value="1"/>
</dbReference>
<protein>
    <submittedName>
        <fullName evidence="5">Peptidase S41</fullName>
    </submittedName>
</protein>
<dbReference type="PROSITE" id="PS51257">
    <property type="entry name" value="PROKAR_LIPOPROTEIN"/>
    <property type="match status" value="1"/>
</dbReference>
<accession>A0A923HQG2</accession>
<dbReference type="InterPro" id="IPR041613">
    <property type="entry name" value="Pept_S41_N"/>
</dbReference>
<dbReference type="SUPFAM" id="SSF52096">
    <property type="entry name" value="ClpP/crotonase"/>
    <property type="match status" value="1"/>
</dbReference>
<dbReference type="Gene3D" id="3.30.750.170">
    <property type="match status" value="1"/>
</dbReference>
<dbReference type="Pfam" id="PF17820">
    <property type="entry name" value="PDZ_6"/>
    <property type="match status" value="1"/>
</dbReference>
<evidence type="ECO:0000313" key="5">
    <source>
        <dbReference type="EMBL" id="MBC3863826.1"/>
    </source>
</evidence>
<dbReference type="InterPro" id="IPR005151">
    <property type="entry name" value="Tail-specific_protease"/>
</dbReference>
<dbReference type="PANTHER" id="PTHR32060">
    <property type="entry name" value="TAIL-SPECIFIC PROTEASE"/>
    <property type="match status" value="1"/>
</dbReference>
<dbReference type="GO" id="GO:0007165">
    <property type="term" value="P:signal transduction"/>
    <property type="evidence" value="ECO:0007669"/>
    <property type="project" value="TreeGrafter"/>
</dbReference>
<evidence type="ECO:0000259" key="4">
    <source>
        <dbReference type="Pfam" id="PF18294"/>
    </source>
</evidence>
<dbReference type="Pfam" id="PF18294">
    <property type="entry name" value="Pept_S41_N"/>
    <property type="match status" value="1"/>
</dbReference>
<dbReference type="SUPFAM" id="SSF50156">
    <property type="entry name" value="PDZ domain-like"/>
    <property type="match status" value="1"/>
</dbReference>